<dbReference type="Gene3D" id="1.10.10.10">
    <property type="entry name" value="Winged helix-like DNA-binding domain superfamily/Winged helix DNA-binding domain"/>
    <property type="match status" value="1"/>
</dbReference>
<evidence type="ECO:0000313" key="4">
    <source>
        <dbReference type="Proteomes" id="UP000694402"/>
    </source>
</evidence>
<dbReference type="Proteomes" id="UP000694402">
    <property type="component" value="Unassembled WGS sequence"/>
</dbReference>
<feature type="domain" description="Transposase Tc1-like" evidence="1">
    <location>
        <begin position="68"/>
        <end position="128"/>
    </location>
</feature>
<dbReference type="SUPFAM" id="SSF46689">
    <property type="entry name" value="Homeodomain-like"/>
    <property type="match status" value="1"/>
</dbReference>
<dbReference type="Ensembl" id="ENSOTST00005179481.1">
    <property type="protein sequence ID" value="ENSOTSP00005140550.1"/>
    <property type="gene ID" value="ENSOTSG00005072598.1"/>
</dbReference>
<dbReference type="Pfam" id="PF01498">
    <property type="entry name" value="HTH_Tnp_Tc3_2"/>
    <property type="match status" value="1"/>
</dbReference>
<dbReference type="GeneTree" id="ENSGT01120000271870"/>
<name>A0AAZ3RJT7_ONCTS</name>
<accession>A0AAZ3RJT7</accession>
<dbReference type="AlphaFoldDB" id="A0AAZ3RJT7"/>
<dbReference type="InterPro" id="IPR009057">
    <property type="entry name" value="Homeodomain-like_sf"/>
</dbReference>
<protein>
    <recommendedName>
        <fullName evidence="5">Transposase Tc1-like domain-containing protein</fullName>
    </recommendedName>
</protein>
<proteinExistence type="predicted"/>
<evidence type="ECO:0000259" key="1">
    <source>
        <dbReference type="Pfam" id="PF01498"/>
    </source>
</evidence>
<keyword evidence="4" id="KW-1185">Reference proteome</keyword>
<dbReference type="InterPro" id="IPR002492">
    <property type="entry name" value="Transposase_Tc1-like"/>
</dbReference>
<evidence type="ECO:0000259" key="2">
    <source>
        <dbReference type="Pfam" id="PF25787"/>
    </source>
</evidence>
<sequence length="169" mass="19410">MKTNELPKQVRDKVVEKYRPGMGYEKISETLNIPRSTIKSIIKKWKEYGTTTNLPREGCPPKLTDQAKRALIRETTKRPKITLKELQSSTAEIGVSVHRTTLSCTLHRAGLYGRVARKKTLFYKENKQTYGRRYSGHMRLKWSFLDIKENAMSGTNPTPLITPRTSSPQ</sequence>
<dbReference type="GO" id="GO:0015074">
    <property type="term" value="P:DNA integration"/>
    <property type="evidence" value="ECO:0007669"/>
    <property type="project" value="InterPro"/>
</dbReference>
<evidence type="ECO:0000313" key="3">
    <source>
        <dbReference type="Ensembl" id="ENSOTSP00005140550.1"/>
    </source>
</evidence>
<organism evidence="3 4">
    <name type="scientific">Oncorhynchus tshawytscha</name>
    <name type="common">Chinook salmon</name>
    <name type="synonym">Salmo tshawytscha</name>
    <dbReference type="NCBI Taxonomy" id="74940"/>
    <lineage>
        <taxon>Eukaryota</taxon>
        <taxon>Metazoa</taxon>
        <taxon>Chordata</taxon>
        <taxon>Craniata</taxon>
        <taxon>Vertebrata</taxon>
        <taxon>Euteleostomi</taxon>
        <taxon>Actinopterygii</taxon>
        <taxon>Neopterygii</taxon>
        <taxon>Teleostei</taxon>
        <taxon>Protacanthopterygii</taxon>
        <taxon>Salmoniformes</taxon>
        <taxon>Salmonidae</taxon>
        <taxon>Salmoninae</taxon>
        <taxon>Oncorhynchus</taxon>
    </lineage>
</organism>
<dbReference type="Pfam" id="PF25787">
    <property type="entry name" value="HTH_SB"/>
    <property type="match status" value="1"/>
</dbReference>
<feature type="domain" description="Sleeping Beauty transposase HTH" evidence="2">
    <location>
        <begin position="1"/>
        <end position="52"/>
    </location>
</feature>
<reference evidence="4" key="1">
    <citation type="journal article" date="2018" name="PLoS ONE">
        <title>Chinook salmon (Oncorhynchus tshawytscha) genome and transcriptome.</title>
        <authorList>
            <person name="Christensen K.A."/>
            <person name="Leong J.S."/>
            <person name="Sakhrani D."/>
            <person name="Biagi C.A."/>
            <person name="Minkley D.R."/>
            <person name="Withler R.E."/>
            <person name="Rondeau E.B."/>
            <person name="Koop B.F."/>
            <person name="Devlin R.H."/>
        </authorList>
    </citation>
    <scope>NUCLEOTIDE SEQUENCE [LARGE SCALE GENOMIC DNA]</scope>
</reference>
<dbReference type="GO" id="GO:0006313">
    <property type="term" value="P:DNA transposition"/>
    <property type="evidence" value="ECO:0007669"/>
    <property type="project" value="InterPro"/>
</dbReference>
<dbReference type="GO" id="GO:0003677">
    <property type="term" value="F:DNA binding"/>
    <property type="evidence" value="ECO:0007669"/>
    <property type="project" value="InterPro"/>
</dbReference>
<dbReference type="InterPro" id="IPR036388">
    <property type="entry name" value="WH-like_DNA-bd_sf"/>
</dbReference>
<dbReference type="InterPro" id="IPR057667">
    <property type="entry name" value="HTH_SB"/>
</dbReference>
<reference evidence="3" key="3">
    <citation type="submission" date="2025-09" db="UniProtKB">
        <authorList>
            <consortium name="Ensembl"/>
        </authorList>
    </citation>
    <scope>IDENTIFICATION</scope>
</reference>
<evidence type="ECO:0008006" key="5">
    <source>
        <dbReference type="Google" id="ProtNLM"/>
    </source>
</evidence>
<reference evidence="3" key="2">
    <citation type="submission" date="2025-08" db="UniProtKB">
        <authorList>
            <consortium name="Ensembl"/>
        </authorList>
    </citation>
    <scope>IDENTIFICATION</scope>
</reference>